<feature type="compositionally biased region" description="Basic and acidic residues" evidence="1">
    <location>
        <begin position="763"/>
        <end position="788"/>
    </location>
</feature>
<keyword evidence="4" id="KW-1185">Reference proteome</keyword>
<evidence type="ECO:0000313" key="3">
    <source>
        <dbReference type="EMBL" id="KAF5536145.1"/>
    </source>
</evidence>
<feature type="compositionally biased region" description="Basic and acidic residues" evidence="1">
    <location>
        <begin position="732"/>
        <end position="755"/>
    </location>
</feature>
<feature type="region of interest" description="Disordered" evidence="1">
    <location>
        <begin position="723"/>
        <end position="795"/>
    </location>
</feature>
<feature type="transmembrane region" description="Helical" evidence="2">
    <location>
        <begin position="292"/>
        <end position="314"/>
    </location>
</feature>
<dbReference type="AlphaFoldDB" id="A0A8H5IFA2"/>
<feature type="transmembrane region" description="Helical" evidence="2">
    <location>
        <begin position="399"/>
        <end position="421"/>
    </location>
</feature>
<comment type="caution">
    <text evidence="3">The sequence shown here is derived from an EMBL/GenBank/DDBJ whole genome shotgun (WGS) entry which is preliminary data.</text>
</comment>
<dbReference type="Proteomes" id="UP000522262">
    <property type="component" value="Unassembled WGS sequence"/>
</dbReference>
<sequence length="947" mass="105659">MEHLSGPAILSGFLMSSVVYWHVYYLADYLLRKYAPTVHERLKQEDEIRKLMPLVITLARMAFGLTVVLPSCVQAARTTPWGVDQPLNNAGKVCVVSQLAVWSNELPQARLYSMELFVHHILCLVATSNIILSPPIHQIKPLYIYFGSQCGDIGPGSVMILRMAGHKLKTSKLLYNVSLGSTLLLIFGRVGGSFYTLTQVLTDPYNLADWVSALGILVFGSYSTYTAFQHLRRLEIIRVDPVRYKVTYFCQFAVPISHSLLAVACSVTLLSSLFLYGIYLGRPLRPGETHRLSLHTLIAVALGMTGALVARLAYPHNASRSNPWGRLYVPFGAILTVTCISVISTFTSYTDHNTVMASIGVSLPLFFSLVRVAQYYAAKDVEVVRDAKLSPGDSFITRHVEVALEHAVIFAILLGILIINLLSLQEAARLSIAACLVVQLRYRWNIAPLAAANIHGLAGALLAIVLIVFEPGFIAFATAGRFIRLQNSWSAIFQNYLLLGGTVMAAISVPRTETASRPCETVKKPCRSKRFHPITIIFVFFCILQTMLIVKYMTFDGKTPEACPGFVNFRSIFSDVYTWCVTETPPISYASQTLVMSAEQSREDTPSQREKNLSIKLEKAELALQANSQREAELLTELLRAKATLLDESQQREHRLSAQLEQTSADLDASQKREQQTLTHSEKLTSEFEALKKSADDPSSEILEKEAALVASRQQERQLSMELQSVKNELSSFKDSRKPIERELADTKKDLERSRNSATEQSARLDEANKKIRELSKEAEQSKQKISEMSKASEQAGRSYQSLWSQYNRLQESNKNNRYYQQSTYHWPPLQAPSQSFRFDDQPRNVNPIFDFNLGANQQGSQVNVAQRFGTQSHSTATFGAVSAIQPGGSRSFSHNGSSQSKYSFNGFRPATLKLSNPPNGPGNQKRQQDNQIQQGAADPKRLKKET</sequence>
<feature type="transmembrane region" description="Helical" evidence="2">
    <location>
        <begin position="210"/>
        <end position="228"/>
    </location>
</feature>
<organism evidence="3 4">
    <name type="scientific">Fusarium mexicanum</name>
    <dbReference type="NCBI Taxonomy" id="751941"/>
    <lineage>
        <taxon>Eukaryota</taxon>
        <taxon>Fungi</taxon>
        <taxon>Dikarya</taxon>
        <taxon>Ascomycota</taxon>
        <taxon>Pezizomycotina</taxon>
        <taxon>Sordariomycetes</taxon>
        <taxon>Hypocreomycetidae</taxon>
        <taxon>Hypocreales</taxon>
        <taxon>Nectriaceae</taxon>
        <taxon>Fusarium</taxon>
        <taxon>Fusarium fujikuroi species complex</taxon>
    </lineage>
</organism>
<feature type="compositionally biased region" description="Polar residues" evidence="1">
    <location>
        <begin position="890"/>
        <end position="904"/>
    </location>
</feature>
<dbReference type="EMBL" id="JAAOAM010000262">
    <property type="protein sequence ID" value="KAF5536145.1"/>
    <property type="molecule type" value="Genomic_DNA"/>
</dbReference>
<feature type="transmembrane region" description="Helical" evidence="2">
    <location>
        <begin position="173"/>
        <end position="190"/>
    </location>
</feature>
<evidence type="ECO:0000256" key="2">
    <source>
        <dbReference type="SAM" id="Phobius"/>
    </source>
</evidence>
<accession>A0A8H5IFA2</accession>
<feature type="transmembrane region" description="Helical" evidence="2">
    <location>
        <begin position="260"/>
        <end position="280"/>
    </location>
</feature>
<feature type="transmembrane region" description="Helical" evidence="2">
    <location>
        <begin position="6"/>
        <end position="27"/>
    </location>
</feature>
<name>A0A8H5IFA2_9HYPO</name>
<feature type="transmembrane region" description="Helical" evidence="2">
    <location>
        <begin position="531"/>
        <end position="553"/>
    </location>
</feature>
<protein>
    <submittedName>
        <fullName evidence="3">Uncharacterized protein</fullName>
    </submittedName>
</protein>
<feature type="region of interest" description="Disordered" evidence="1">
    <location>
        <begin position="890"/>
        <end position="947"/>
    </location>
</feature>
<proteinExistence type="predicted"/>
<gene>
    <name evidence="3" type="ORF">FMEXI_10505</name>
</gene>
<reference evidence="3 4" key="1">
    <citation type="submission" date="2020-05" db="EMBL/GenBank/DDBJ databases">
        <title>Identification and distribution of gene clusters putatively required for synthesis of sphingolipid metabolism inhibitors in phylogenetically diverse species of the filamentous fungus Fusarium.</title>
        <authorList>
            <person name="Kim H.-S."/>
            <person name="Busman M."/>
            <person name="Brown D.W."/>
            <person name="Divon H."/>
            <person name="Uhlig S."/>
            <person name="Proctor R.H."/>
        </authorList>
    </citation>
    <scope>NUCLEOTIDE SEQUENCE [LARGE SCALE GENOMIC DNA]</scope>
    <source>
        <strain evidence="3 4">NRRL 53147</strain>
    </source>
</reference>
<keyword evidence="2" id="KW-0812">Transmembrane</keyword>
<feature type="transmembrane region" description="Helical" evidence="2">
    <location>
        <begin position="491"/>
        <end position="510"/>
    </location>
</feature>
<evidence type="ECO:0000256" key="1">
    <source>
        <dbReference type="SAM" id="MobiDB-lite"/>
    </source>
</evidence>
<evidence type="ECO:0000313" key="4">
    <source>
        <dbReference type="Proteomes" id="UP000522262"/>
    </source>
</evidence>
<keyword evidence="2" id="KW-0472">Membrane</keyword>
<feature type="transmembrane region" description="Helical" evidence="2">
    <location>
        <begin position="456"/>
        <end position="479"/>
    </location>
</feature>
<feature type="transmembrane region" description="Helical" evidence="2">
    <location>
        <begin position="326"/>
        <end position="349"/>
    </location>
</feature>
<keyword evidence="2" id="KW-1133">Transmembrane helix</keyword>